<gene>
    <name evidence="1" type="ORF">JXQ802_LOCUS51700</name>
</gene>
<keyword evidence="2" id="KW-1185">Reference proteome</keyword>
<organism evidence="1 2">
    <name type="scientific">Rotaria sordida</name>
    <dbReference type="NCBI Taxonomy" id="392033"/>
    <lineage>
        <taxon>Eukaryota</taxon>
        <taxon>Metazoa</taxon>
        <taxon>Spiralia</taxon>
        <taxon>Gnathifera</taxon>
        <taxon>Rotifera</taxon>
        <taxon>Eurotatoria</taxon>
        <taxon>Bdelloidea</taxon>
        <taxon>Philodinida</taxon>
        <taxon>Philodinidae</taxon>
        <taxon>Rotaria</taxon>
    </lineage>
</organism>
<dbReference type="Gene3D" id="1.10.510.10">
    <property type="entry name" value="Transferase(Phosphotransferase) domain 1"/>
    <property type="match status" value="1"/>
</dbReference>
<name>A0A816D561_9BILA</name>
<evidence type="ECO:0000313" key="2">
    <source>
        <dbReference type="Proteomes" id="UP000663870"/>
    </source>
</evidence>
<dbReference type="SUPFAM" id="SSF56112">
    <property type="entry name" value="Protein kinase-like (PK-like)"/>
    <property type="match status" value="1"/>
</dbReference>
<dbReference type="InterPro" id="IPR011009">
    <property type="entry name" value="Kinase-like_dom_sf"/>
</dbReference>
<comment type="caution">
    <text evidence="1">The sequence shown here is derived from an EMBL/GenBank/DDBJ whole genome shotgun (WGS) entry which is preliminary data.</text>
</comment>
<reference evidence="1" key="1">
    <citation type="submission" date="2021-02" db="EMBL/GenBank/DDBJ databases">
        <authorList>
            <person name="Nowell W R."/>
        </authorList>
    </citation>
    <scope>NUCLEOTIDE SEQUENCE</scope>
</reference>
<sequence>YGHCSIEQWMKNVFPNGHPSFSLDLMKRFLTFDPNKRITAEQALTDPFLNNHHYLIQSTAFHGMEIPYGKREFIIEDEEQQQQQQPAVQPAPPLIEESSIQVTQENCHAPVHKMIIVPEQHTHVHLLAMQENHEPIAKRLKTQEPPSFYAQKPLVSSQLLSLHQQLRR</sequence>
<protein>
    <submittedName>
        <fullName evidence="1">Uncharacterized protein</fullName>
    </submittedName>
</protein>
<proteinExistence type="predicted"/>
<dbReference type="Proteomes" id="UP000663870">
    <property type="component" value="Unassembled WGS sequence"/>
</dbReference>
<dbReference type="AlphaFoldDB" id="A0A816D561"/>
<feature type="non-terminal residue" evidence="1">
    <location>
        <position position="1"/>
    </location>
</feature>
<dbReference type="EMBL" id="CAJNOL010007653">
    <property type="protein sequence ID" value="CAF1630213.1"/>
    <property type="molecule type" value="Genomic_DNA"/>
</dbReference>
<evidence type="ECO:0000313" key="1">
    <source>
        <dbReference type="EMBL" id="CAF1630213.1"/>
    </source>
</evidence>
<accession>A0A816D561</accession>